<dbReference type="RefSeq" id="WP_086960995.1">
    <property type="nucleotide sequence ID" value="NZ_FUKS01000036.1"/>
</dbReference>
<dbReference type="Pfam" id="PF09115">
    <property type="entry name" value="DNApol3-delta_C"/>
    <property type="match status" value="1"/>
</dbReference>
<name>A0A368LM88_9VIBR</name>
<dbReference type="GO" id="GO:0003887">
    <property type="term" value="F:DNA-directed DNA polymerase activity"/>
    <property type="evidence" value="ECO:0007669"/>
    <property type="project" value="UniProtKB-KW"/>
</dbReference>
<keyword evidence="5" id="KW-0235">DNA replication</keyword>
<dbReference type="InterPro" id="IPR015199">
    <property type="entry name" value="DNA_pol_III_delta_C"/>
</dbReference>
<dbReference type="Pfam" id="PF13177">
    <property type="entry name" value="DNA_pol3_delta2"/>
    <property type="match status" value="1"/>
</dbReference>
<dbReference type="NCBIfam" id="TIGR00678">
    <property type="entry name" value="holB"/>
    <property type="match status" value="1"/>
</dbReference>
<dbReference type="PANTHER" id="PTHR11669:SF8">
    <property type="entry name" value="DNA POLYMERASE III SUBUNIT DELTA"/>
    <property type="match status" value="1"/>
</dbReference>
<dbReference type="Proteomes" id="UP000252479">
    <property type="component" value="Unassembled WGS sequence"/>
</dbReference>
<reference evidence="9 10" key="1">
    <citation type="journal article" date="2017" name="Elife">
        <title>Extensive horizontal gene transfer in cheese-associated bacteria.</title>
        <authorList>
            <person name="Bonham K.S."/>
            <person name="Wolfe B.E."/>
            <person name="Dutton R.J."/>
        </authorList>
    </citation>
    <scope>NUCLEOTIDE SEQUENCE [LARGE SCALE GENOMIC DNA]</scope>
    <source>
        <strain evidence="9 10">JB196</strain>
    </source>
</reference>
<gene>
    <name evidence="9" type="primary">holB</name>
    <name evidence="9" type="ORF">CIK83_04710</name>
</gene>
<organism evidence="9 10">
    <name type="scientific">Vibrio casei</name>
    <dbReference type="NCBI Taxonomy" id="673372"/>
    <lineage>
        <taxon>Bacteria</taxon>
        <taxon>Pseudomonadati</taxon>
        <taxon>Pseudomonadota</taxon>
        <taxon>Gammaproteobacteria</taxon>
        <taxon>Vibrionales</taxon>
        <taxon>Vibrionaceae</taxon>
        <taxon>Vibrio</taxon>
    </lineage>
</organism>
<dbReference type="GO" id="GO:0008408">
    <property type="term" value="F:3'-5' exonuclease activity"/>
    <property type="evidence" value="ECO:0007669"/>
    <property type="project" value="InterPro"/>
</dbReference>
<sequence>MNDLYPWLLPVWKRWQSMLATDAIPHAILFSAASGTGIEKVVSKLVSAIVCKNSDDDACGFCHSCELSLGGHHPDIHWVLPEKEGKRISVDQVREANRSALESSQLGGKRVIIINPAEAMNESASNALLKTLETPPEKCVFILLTQDKHKLLPTIISRCQSWQLPLVEQSVLMNWLDSHASIQNKQPIDWFCLKMYAQSPVTALHFIEQNKHVEWGKLLGLTLNSFKTKLIPFTELQGFFKSEPYEKLLWLMYLFSDIQKAHFGVLEHPAPFIFNELVELIPYQTAYSHYHRLQKLHLSLTTSSGLNAELLILDWYIGLVEDA</sequence>
<dbReference type="Gene3D" id="3.40.50.300">
    <property type="entry name" value="P-loop containing nucleotide triphosphate hydrolases"/>
    <property type="match status" value="1"/>
</dbReference>
<evidence type="ECO:0000313" key="10">
    <source>
        <dbReference type="Proteomes" id="UP000252479"/>
    </source>
</evidence>
<dbReference type="GO" id="GO:0003677">
    <property type="term" value="F:DNA binding"/>
    <property type="evidence" value="ECO:0007669"/>
    <property type="project" value="InterPro"/>
</dbReference>
<proteinExistence type="predicted"/>
<evidence type="ECO:0000256" key="2">
    <source>
        <dbReference type="ARBA" id="ARBA00014363"/>
    </source>
</evidence>
<evidence type="ECO:0000256" key="1">
    <source>
        <dbReference type="ARBA" id="ARBA00012417"/>
    </source>
</evidence>
<evidence type="ECO:0000256" key="6">
    <source>
        <dbReference type="ARBA" id="ARBA00022932"/>
    </source>
</evidence>
<keyword evidence="10" id="KW-1185">Reference proteome</keyword>
<dbReference type="GO" id="GO:0009360">
    <property type="term" value="C:DNA polymerase III complex"/>
    <property type="evidence" value="ECO:0007669"/>
    <property type="project" value="InterPro"/>
</dbReference>
<evidence type="ECO:0000313" key="9">
    <source>
        <dbReference type="EMBL" id="RCS72967.1"/>
    </source>
</evidence>
<dbReference type="InterPro" id="IPR050238">
    <property type="entry name" value="DNA_Rep/Repair_Clamp_Loader"/>
</dbReference>
<comment type="caution">
    <text evidence="9">The sequence shown here is derived from an EMBL/GenBank/DDBJ whole genome shotgun (WGS) entry which is preliminary data.</text>
</comment>
<dbReference type="GeneID" id="303188206"/>
<dbReference type="SUPFAM" id="SSF52540">
    <property type="entry name" value="P-loop containing nucleoside triphosphate hydrolases"/>
    <property type="match status" value="1"/>
</dbReference>
<feature type="domain" description="DNA polymerase III delta subunit C-terminal" evidence="8">
    <location>
        <begin position="225"/>
        <end position="315"/>
    </location>
</feature>
<evidence type="ECO:0000259" key="8">
    <source>
        <dbReference type="Pfam" id="PF09115"/>
    </source>
</evidence>
<dbReference type="InterPro" id="IPR008921">
    <property type="entry name" value="DNA_pol3_clamp-load_cplx_C"/>
</dbReference>
<dbReference type="AlphaFoldDB" id="A0A368LM88"/>
<evidence type="ECO:0000256" key="4">
    <source>
        <dbReference type="ARBA" id="ARBA00022695"/>
    </source>
</evidence>
<protein>
    <recommendedName>
        <fullName evidence="2">DNA polymerase III subunit delta'</fullName>
        <ecNumber evidence="1">2.7.7.7</ecNumber>
    </recommendedName>
</protein>
<dbReference type="PANTHER" id="PTHR11669">
    <property type="entry name" value="REPLICATION FACTOR C / DNA POLYMERASE III GAMMA-TAU SUBUNIT"/>
    <property type="match status" value="1"/>
</dbReference>
<dbReference type="EMBL" id="QPGL01000001">
    <property type="protein sequence ID" value="RCS72967.1"/>
    <property type="molecule type" value="Genomic_DNA"/>
</dbReference>
<dbReference type="InterPro" id="IPR027417">
    <property type="entry name" value="P-loop_NTPase"/>
</dbReference>
<dbReference type="SUPFAM" id="SSF48019">
    <property type="entry name" value="post-AAA+ oligomerization domain-like"/>
    <property type="match status" value="1"/>
</dbReference>
<evidence type="ECO:0000256" key="3">
    <source>
        <dbReference type="ARBA" id="ARBA00022679"/>
    </source>
</evidence>
<accession>A0A368LM88</accession>
<keyword evidence="3 9" id="KW-0808">Transferase</keyword>
<evidence type="ECO:0000256" key="5">
    <source>
        <dbReference type="ARBA" id="ARBA00022705"/>
    </source>
</evidence>
<keyword evidence="4 9" id="KW-0548">Nucleotidyltransferase</keyword>
<dbReference type="EC" id="2.7.7.7" evidence="1"/>
<evidence type="ECO:0000256" key="7">
    <source>
        <dbReference type="ARBA" id="ARBA00049244"/>
    </source>
</evidence>
<comment type="catalytic activity">
    <reaction evidence="7">
        <text>DNA(n) + a 2'-deoxyribonucleoside 5'-triphosphate = DNA(n+1) + diphosphate</text>
        <dbReference type="Rhea" id="RHEA:22508"/>
        <dbReference type="Rhea" id="RHEA-COMP:17339"/>
        <dbReference type="Rhea" id="RHEA-COMP:17340"/>
        <dbReference type="ChEBI" id="CHEBI:33019"/>
        <dbReference type="ChEBI" id="CHEBI:61560"/>
        <dbReference type="ChEBI" id="CHEBI:173112"/>
        <dbReference type="EC" id="2.7.7.7"/>
    </reaction>
</comment>
<keyword evidence="6" id="KW-0239">DNA-directed DNA polymerase</keyword>
<dbReference type="GO" id="GO:0006261">
    <property type="term" value="P:DNA-templated DNA replication"/>
    <property type="evidence" value="ECO:0007669"/>
    <property type="project" value="TreeGrafter"/>
</dbReference>
<dbReference type="Gene3D" id="1.20.272.10">
    <property type="match status" value="1"/>
</dbReference>
<dbReference type="InterPro" id="IPR004622">
    <property type="entry name" value="DNA_pol_HolB"/>
</dbReference>